<reference evidence="2 3" key="1">
    <citation type="submission" date="2016-09" db="EMBL/GenBank/DDBJ databases">
        <authorList>
            <person name="Capua I."/>
            <person name="De Benedictis P."/>
            <person name="Joannis T."/>
            <person name="Lombin L.H."/>
            <person name="Cattoli G."/>
        </authorList>
    </citation>
    <scope>NUCLEOTIDE SEQUENCE [LARGE SCALE GENOMIC DNA]</scope>
    <source>
        <strain evidence="2 3">IMI 309357</strain>
    </source>
</reference>
<dbReference type="GeneID" id="34561582"/>
<evidence type="ECO:0000313" key="2">
    <source>
        <dbReference type="EMBL" id="OHE96223.1"/>
    </source>
</evidence>
<feature type="compositionally biased region" description="Basic and acidic residues" evidence="1">
    <location>
        <begin position="541"/>
        <end position="564"/>
    </location>
</feature>
<sequence length="637" mass="72475">MASNPEEQEQMVTRLAARRLEAAGSSQTPIFPASNDSTLLPRLTNESETSPSRSNTPAAASVSISQGTARGESVHRARGRIPIPDDWIEINPEYWGKWAYRDSDQPNGEQIDAALVYIMEMYARKGLEGQPLFYRIVDDLGDWRDEWFASANPSIVKEVNRFLHCRGVLPAQTAHRRAHETLAATVAAQDFTPWDQDQIDRAVSKYDEFCGRVSKPEFLLKITNGAISATSTTPERRIILEVRQTTIPPISVTSRTTLPMRSLAPTNQQSVRSTAQSHHNYPAARELWEESDPTVVSIRQYKDLRKTFPKEKMYSGGKYEVLQETLTMFYDYCEKVGIREQQYHSVINIVLTGKAAEYYYTAVRTIDETDFLSVVDTIRNRFETHGRRLELLSELRALSFGSVARSMEGKSRLEILEELIDRIDKLAKTLPYEGTNERKVDHLCIAVQRVPEARIPLQQSHEDYETLCWRLRSSLIIEARMPHQANFQSHDGPHQQHWVDRTYNGKGKEARYGNRQGGGTDPSPGRRSNPRPEQKGNGFICKKDGSWSSNHSEEERTKSYEQYRKSRGTQGKTSPDRFNQFLVAYEGQPTGGTDHTVDDPECGLGRSESEEDLTPYTKDLDYDEFDDINHSFFVSSA</sequence>
<dbReference type="AlphaFoldDB" id="A0A1G4B4H6"/>
<feature type="region of interest" description="Disordered" evidence="1">
    <location>
        <begin position="505"/>
        <end position="612"/>
    </location>
</feature>
<dbReference type="Proteomes" id="UP000176998">
    <property type="component" value="Unassembled WGS sequence"/>
</dbReference>
<dbReference type="STRING" id="1209926.A0A1G4B4H6"/>
<dbReference type="OrthoDB" id="4850545at2759"/>
<evidence type="ECO:0000313" key="3">
    <source>
        <dbReference type="Proteomes" id="UP000176998"/>
    </source>
</evidence>
<accession>A0A1G4B4H6</accession>
<feature type="compositionally biased region" description="Polar residues" evidence="1">
    <location>
        <begin position="24"/>
        <end position="68"/>
    </location>
</feature>
<protein>
    <submittedName>
        <fullName evidence="2">Uncharacterized protein</fullName>
    </submittedName>
</protein>
<proteinExistence type="predicted"/>
<feature type="region of interest" description="Disordered" evidence="1">
    <location>
        <begin position="19"/>
        <end position="76"/>
    </location>
</feature>
<evidence type="ECO:0000256" key="1">
    <source>
        <dbReference type="SAM" id="MobiDB-lite"/>
    </source>
</evidence>
<gene>
    <name evidence="2" type="ORF">CORC01_08441</name>
</gene>
<name>A0A1G4B4H6_9PEZI</name>
<feature type="compositionally biased region" description="Polar residues" evidence="1">
    <location>
        <begin position="568"/>
        <end position="577"/>
    </location>
</feature>
<comment type="caution">
    <text evidence="2">The sequence shown here is derived from an EMBL/GenBank/DDBJ whole genome shotgun (WGS) entry which is preliminary data.</text>
</comment>
<dbReference type="RefSeq" id="XP_022473384.1">
    <property type="nucleotide sequence ID" value="XM_022620072.1"/>
</dbReference>
<keyword evidence="3" id="KW-1185">Reference proteome</keyword>
<organism evidence="2 3">
    <name type="scientific">Colletotrichum orchidophilum</name>
    <dbReference type="NCBI Taxonomy" id="1209926"/>
    <lineage>
        <taxon>Eukaryota</taxon>
        <taxon>Fungi</taxon>
        <taxon>Dikarya</taxon>
        <taxon>Ascomycota</taxon>
        <taxon>Pezizomycotina</taxon>
        <taxon>Sordariomycetes</taxon>
        <taxon>Hypocreomycetidae</taxon>
        <taxon>Glomerellales</taxon>
        <taxon>Glomerellaceae</taxon>
        <taxon>Colletotrichum</taxon>
    </lineage>
</organism>
<dbReference type="EMBL" id="MJBS01000072">
    <property type="protein sequence ID" value="OHE96223.1"/>
    <property type="molecule type" value="Genomic_DNA"/>
</dbReference>